<dbReference type="Gene3D" id="3.40.50.300">
    <property type="entry name" value="P-loop containing nucleotide triphosphate hydrolases"/>
    <property type="match status" value="1"/>
</dbReference>
<dbReference type="InterPro" id="IPR027417">
    <property type="entry name" value="P-loop_NTPase"/>
</dbReference>
<dbReference type="STRING" id="135651.G0NV55"/>
<keyword evidence="12 19" id="KW-0472">Membrane</keyword>
<evidence type="ECO:0000313" key="24">
    <source>
        <dbReference type="Proteomes" id="UP000008068"/>
    </source>
</evidence>
<keyword evidence="15" id="KW-0511">Multifunctional enzyme</keyword>
<proteinExistence type="inferred from homology"/>
<evidence type="ECO:0000256" key="18">
    <source>
        <dbReference type="PIRSR" id="PIRSR637359-3"/>
    </source>
</evidence>
<dbReference type="EMBL" id="GL379954">
    <property type="protein sequence ID" value="EGT38087.1"/>
    <property type="molecule type" value="Genomic_DNA"/>
</dbReference>
<evidence type="ECO:0000256" key="3">
    <source>
        <dbReference type="ARBA" id="ARBA00005093"/>
    </source>
</evidence>
<reference evidence="24" key="1">
    <citation type="submission" date="2011-07" db="EMBL/GenBank/DDBJ databases">
        <authorList>
            <consortium name="Caenorhabditis brenneri Sequencing and Analysis Consortium"/>
            <person name="Wilson R.K."/>
        </authorList>
    </citation>
    <scope>NUCLEOTIDE SEQUENCE [LARGE SCALE GENOMIC DNA]</scope>
    <source>
        <strain evidence="24">PB2801</strain>
    </source>
</reference>
<comment type="subcellular location">
    <subcellularLocation>
        <location evidence="1">Golgi apparatus membrane</location>
        <topology evidence="1">Single-pass type II membrane protein</topology>
    </subcellularLocation>
</comment>
<dbReference type="InParanoid" id="G0NV55"/>
<evidence type="ECO:0000259" key="22">
    <source>
        <dbReference type="Pfam" id="PF25119"/>
    </source>
</evidence>
<dbReference type="GO" id="GO:0015012">
    <property type="term" value="P:heparan sulfate proteoglycan biosynthetic process"/>
    <property type="evidence" value="ECO:0007669"/>
    <property type="project" value="UniProtKB-UniPathway"/>
</dbReference>
<evidence type="ECO:0000256" key="15">
    <source>
        <dbReference type="ARBA" id="ARBA00023268"/>
    </source>
</evidence>
<feature type="domain" description="Sulfotransferase" evidence="20">
    <location>
        <begin position="587"/>
        <end position="889"/>
    </location>
</feature>
<dbReference type="PANTHER" id="PTHR10605:SF56">
    <property type="entry name" value="BIFUNCTIONAL HEPARAN SULFATE N-DEACETYLASE_N-SULFOTRANSFERASE"/>
    <property type="match status" value="1"/>
</dbReference>
<dbReference type="HOGENOM" id="CLU_011357_2_0_1"/>
<gene>
    <name evidence="23" type="ORF">CAEBREN_17005</name>
</gene>
<comment type="pathway">
    <text evidence="3">Glycan metabolism; heparan sulfate biosynthesis.</text>
</comment>
<evidence type="ECO:0000256" key="19">
    <source>
        <dbReference type="SAM" id="Phobius"/>
    </source>
</evidence>
<dbReference type="Proteomes" id="UP000008068">
    <property type="component" value="Unassembled WGS sequence"/>
</dbReference>
<feature type="active site" description="For sulfotransferase activity" evidence="16">
    <location>
        <position position="596"/>
    </location>
</feature>
<feature type="binding site" evidence="17">
    <location>
        <position position="743"/>
    </location>
    <ligand>
        <name>3'-phosphoadenylyl sulfate</name>
        <dbReference type="ChEBI" id="CHEBI:58339"/>
    </ligand>
</feature>
<evidence type="ECO:0000256" key="8">
    <source>
        <dbReference type="ARBA" id="ARBA00022801"/>
    </source>
</evidence>
<keyword evidence="13 18" id="KW-1015">Disulfide bond</keyword>
<evidence type="ECO:0000256" key="5">
    <source>
        <dbReference type="ARBA" id="ARBA00012979"/>
    </source>
</evidence>
<dbReference type="Pfam" id="PF12062">
    <property type="entry name" value="HSNSD-CE"/>
    <property type="match status" value="1"/>
</dbReference>
<keyword evidence="11" id="KW-0333">Golgi apparatus</keyword>
<evidence type="ECO:0000256" key="10">
    <source>
        <dbReference type="ARBA" id="ARBA00022989"/>
    </source>
</evidence>
<dbReference type="InterPro" id="IPR021930">
    <property type="entry name" value="Heparan_SO4_deacetylase_dom"/>
</dbReference>
<keyword evidence="24" id="KW-1185">Reference proteome</keyword>
<feature type="disulfide bond" evidence="18">
    <location>
        <begin position="851"/>
        <end position="860"/>
    </location>
</feature>
<dbReference type="PANTHER" id="PTHR10605">
    <property type="entry name" value="HEPARAN SULFATE SULFOTRANSFERASE"/>
    <property type="match status" value="1"/>
</dbReference>
<keyword evidence="6" id="KW-0808">Transferase</keyword>
<evidence type="ECO:0000256" key="1">
    <source>
        <dbReference type="ARBA" id="ARBA00004323"/>
    </source>
</evidence>
<evidence type="ECO:0000256" key="12">
    <source>
        <dbReference type="ARBA" id="ARBA00023136"/>
    </source>
</evidence>
<evidence type="ECO:0000256" key="13">
    <source>
        <dbReference type="ARBA" id="ARBA00023157"/>
    </source>
</evidence>
<evidence type="ECO:0000256" key="14">
    <source>
        <dbReference type="ARBA" id="ARBA00023180"/>
    </source>
</evidence>
<keyword evidence="8" id="KW-0378">Hydrolase</keyword>
<evidence type="ECO:0000256" key="6">
    <source>
        <dbReference type="ARBA" id="ARBA00022679"/>
    </source>
</evidence>
<evidence type="ECO:0000259" key="20">
    <source>
        <dbReference type="Pfam" id="PF00685"/>
    </source>
</evidence>
<evidence type="ECO:0000256" key="2">
    <source>
        <dbReference type="ARBA" id="ARBA00004841"/>
    </source>
</evidence>
<accession>G0NV55</accession>
<dbReference type="OrthoDB" id="8958249at2759"/>
<dbReference type="GO" id="GO:0030210">
    <property type="term" value="P:heparin proteoglycan biosynthetic process"/>
    <property type="evidence" value="ECO:0007669"/>
    <property type="project" value="UniProtKB-UniPathway"/>
</dbReference>
<dbReference type="InterPro" id="IPR000863">
    <property type="entry name" value="Sulfotransferase_dom"/>
</dbReference>
<evidence type="ECO:0000259" key="21">
    <source>
        <dbReference type="Pfam" id="PF12062"/>
    </source>
</evidence>
<dbReference type="InterPro" id="IPR056793">
    <property type="entry name" value="HSNSD_N"/>
</dbReference>
<sequence>MIITPYLNPRLTRPLKWLLAILIVYYICFSVIPTSRPPPKPRKPPKTMENYTCPFENSNFVDFDPEKMEFHQKNATDSKILVILDSLFSRNGKSIIQMLNSQKFAFKAEAVSKNLPVLTNSRKGRYSLIIIENYYKYLNMAKWNRQLLDKYCKEYKVPVISFISSKPEDHLKRIKIKGSSLWMWQNQRIYNLTVSPSPIHKISRIGAYRNPNVPSSPPDWVLFEIPSKNFEPVLTGTVRNGYERAVVIRDKGAEDGVERVIFGRNLTDFQVKMCFLDAIWWAMGTKETFQSDRYVQVDIDDIFVGAQGTRIVEEDVRHLLESQKSFRKSVENFKFMLGFSGSYFRNGDDLEDRGDEFLVESAKEFVWFPHMWRHNHAHEHNFTYLEAIMVQNRIFAQNMHLPVDYPYAIAPQHDGVFPVHEEMFEAWKKVWNVSVTATEEYPHFKPPTARKGFIHNGIHVLPRQTCGLYTHTQLFDEYPEGFEKVIKSIQGGDLFFTILLNPISIFMTHQQNYAHDRLALYTFENLFRFLKCWTNIRLKWQDPISSAEMYFRKFPEERVPVWTNPCTDPRHQAILPPSYNCSRKSLPDLLILGPQKTGSTALGSFLSLHPNVSQNVPVPGSFEEVQFFGGQNYLKGVQWENLQKLKKKSTKNEQKRRSLATFWRIFTRFRLILCHFLSKNRLKIRSNFRYMSNFPNSTTFTTVVYEKSATYFDNSAAPKQAAALIPRAKLIVILQNPSQRAYSWYQVRHLLAHKDPTVISEGSSLLSILSTNSTTSPMWKIRQRCISGGKYVQHLDKWLEHYSLQQIYFVDADELRNEPAKVLTSITKWLDLPDFPFETHIRFSPSKGFHCRLIDGKTLCLGGSKGRKYDEMDSELREKLNEIFEMDNSALYKFLKKMRLKIPDWLQEAVRGRA</sequence>
<dbReference type="UniPathway" id="UPA00862"/>
<feature type="transmembrane region" description="Helical" evidence="19">
    <location>
        <begin position="15"/>
        <end position="32"/>
    </location>
</feature>
<evidence type="ECO:0000256" key="11">
    <source>
        <dbReference type="ARBA" id="ARBA00023034"/>
    </source>
</evidence>
<dbReference type="Pfam" id="PF00685">
    <property type="entry name" value="Sulfotransfer_1"/>
    <property type="match status" value="1"/>
</dbReference>
<evidence type="ECO:0000256" key="9">
    <source>
        <dbReference type="ARBA" id="ARBA00022968"/>
    </source>
</evidence>
<keyword evidence="7 19" id="KW-0812">Transmembrane</keyword>
<keyword evidence="14" id="KW-0325">Glycoprotein</keyword>
<feature type="binding site" evidence="17">
    <location>
        <begin position="865"/>
        <end position="869"/>
    </location>
    <ligand>
        <name>3'-phosphoadenylyl sulfate</name>
        <dbReference type="ChEBI" id="CHEBI:58339"/>
    </ligand>
</feature>
<dbReference type="InterPro" id="IPR037359">
    <property type="entry name" value="NST/OST"/>
</dbReference>
<dbReference type="GO" id="GO:0019213">
    <property type="term" value="F:deacetylase activity"/>
    <property type="evidence" value="ECO:0007669"/>
    <property type="project" value="TreeGrafter"/>
</dbReference>
<evidence type="ECO:0000256" key="16">
    <source>
        <dbReference type="PIRSR" id="PIRSR637359-1"/>
    </source>
</evidence>
<dbReference type="FunCoup" id="G0NV55">
    <property type="interactions" value="2594"/>
</dbReference>
<dbReference type="SUPFAM" id="SSF52540">
    <property type="entry name" value="P-loop containing nucleoside triphosphate hydrolases"/>
    <property type="match status" value="1"/>
</dbReference>
<dbReference type="GO" id="GO:0015016">
    <property type="term" value="F:heparan sulfate N-sulfotransferase activity"/>
    <property type="evidence" value="ECO:0007669"/>
    <property type="project" value="UniProtKB-EC"/>
</dbReference>
<feature type="domain" description="Heparan sulfate-N-deacetylase N-terminal" evidence="22">
    <location>
        <begin position="76"/>
        <end position="282"/>
    </location>
</feature>
<evidence type="ECO:0000256" key="7">
    <source>
        <dbReference type="ARBA" id="ARBA00022692"/>
    </source>
</evidence>
<dbReference type="Pfam" id="PF25119">
    <property type="entry name" value="HSNSD_N"/>
    <property type="match status" value="1"/>
</dbReference>
<dbReference type="UniPathway" id="UPA00756"/>
<organism evidence="24">
    <name type="scientific">Caenorhabditis brenneri</name>
    <name type="common">Nematode worm</name>
    <dbReference type="NCBI Taxonomy" id="135651"/>
    <lineage>
        <taxon>Eukaryota</taxon>
        <taxon>Metazoa</taxon>
        <taxon>Ecdysozoa</taxon>
        <taxon>Nematoda</taxon>
        <taxon>Chromadorea</taxon>
        <taxon>Rhabditida</taxon>
        <taxon>Rhabditina</taxon>
        <taxon>Rhabditomorpha</taxon>
        <taxon>Rhabditoidea</taxon>
        <taxon>Rhabditidae</taxon>
        <taxon>Peloderinae</taxon>
        <taxon>Caenorhabditis</taxon>
    </lineage>
</organism>
<protein>
    <recommendedName>
        <fullName evidence="5">[heparan sulfate]-glucosamine N-sulfotransferase</fullName>
        <ecNumber evidence="5">2.8.2.8</ecNumber>
    </recommendedName>
</protein>
<evidence type="ECO:0000256" key="4">
    <source>
        <dbReference type="ARBA" id="ARBA00010420"/>
    </source>
</evidence>
<name>G0NV55_CAEBE</name>
<keyword evidence="9" id="KW-0735">Signal-anchor</keyword>
<evidence type="ECO:0000256" key="17">
    <source>
        <dbReference type="PIRSR" id="PIRSR637359-2"/>
    </source>
</evidence>
<comment type="similarity">
    <text evidence="4">Belongs to the sulfotransferase 1 family. NDST subfamily.</text>
</comment>
<dbReference type="AlphaFoldDB" id="G0NV55"/>
<feature type="domain" description="Heparan sulphate-N-deacetylase deacetylase" evidence="21">
    <location>
        <begin position="292"/>
        <end position="495"/>
    </location>
</feature>
<evidence type="ECO:0000313" key="23">
    <source>
        <dbReference type="EMBL" id="EGT38087.1"/>
    </source>
</evidence>
<keyword evidence="10 19" id="KW-1133">Transmembrane helix</keyword>
<comment type="pathway">
    <text evidence="2">Glycan metabolism; heparin biosynthesis.</text>
</comment>
<dbReference type="GO" id="GO:0000139">
    <property type="term" value="C:Golgi membrane"/>
    <property type="evidence" value="ECO:0007669"/>
    <property type="project" value="UniProtKB-SubCell"/>
</dbReference>
<dbReference type="GO" id="GO:0016787">
    <property type="term" value="F:hydrolase activity"/>
    <property type="evidence" value="ECO:0007669"/>
    <property type="project" value="UniProtKB-KW"/>
</dbReference>
<dbReference type="eggNOG" id="KOG3703">
    <property type="taxonomic scope" value="Eukaryota"/>
</dbReference>
<dbReference type="EC" id="2.8.2.8" evidence="5"/>